<proteinExistence type="predicted"/>
<evidence type="ECO:0000313" key="2">
    <source>
        <dbReference type="Proteomes" id="UP000034154"/>
    </source>
</evidence>
<sequence length="45" mass="5452">MSKEKIHQQKDSYNNHRIHFDSKNVTDNFQEQNKSEIIMDIFISL</sequence>
<accession>A0A0G1JKX0</accession>
<dbReference type="Proteomes" id="UP000034154">
    <property type="component" value="Unassembled WGS sequence"/>
</dbReference>
<organism evidence="1 2">
    <name type="scientific">Candidatus Uhrbacteria bacterium GW2011_GWF2_44_350</name>
    <dbReference type="NCBI Taxonomy" id="1619000"/>
    <lineage>
        <taxon>Bacteria</taxon>
        <taxon>Candidatus Uhriibacteriota</taxon>
    </lineage>
</organism>
<protein>
    <submittedName>
        <fullName evidence="1">Uncharacterized protein</fullName>
    </submittedName>
</protein>
<name>A0A0G1JKX0_9BACT</name>
<gene>
    <name evidence="1" type="ORF">UW63_C0002G0006</name>
</gene>
<comment type="caution">
    <text evidence="1">The sequence shown here is derived from an EMBL/GenBank/DDBJ whole genome shotgun (WGS) entry which is preliminary data.</text>
</comment>
<evidence type="ECO:0000313" key="1">
    <source>
        <dbReference type="EMBL" id="KKT72038.1"/>
    </source>
</evidence>
<dbReference type="AlphaFoldDB" id="A0A0G1JKX0"/>
<reference evidence="1 2" key="1">
    <citation type="journal article" date="2015" name="Nature">
        <title>rRNA introns, odd ribosomes, and small enigmatic genomes across a large radiation of phyla.</title>
        <authorList>
            <person name="Brown C.T."/>
            <person name="Hug L.A."/>
            <person name="Thomas B.C."/>
            <person name="Sharon I."/>
            <person name="Castelle C.J."/>
            <person name="Singh A."/>
            <person name="Wilkins M.J."/>
            <person name="Williams K.H."/>
            <person name="Banfield J.F."/>
        </authorList>
    </citation>
    <scope>NUCLEOTIDE SEQUENCE [LARGE SCALE GENOMIC DNA]</scope>
</reference>
<dbReference type="EMBL" id="LCJB01000002">
    <property type="protein sequence ID" value="KKT72038.1"/>
    <property type="molecule type" value="Genomic_DNA"/>
</dbReference>